<reference evidence="1 2" key="1">
    <citation type="journal article" date="2019" name="Int. J. Syst. Evol. Microbiol.">
        <title>The Global Catalogue of Microorganisms (GCM) 10K type strain sequencing project: providing services to taxonomists for standard genome sequencing and annotation.</title>
        <authorList>
            <consortium name="The Broad Institute Genomics Platform"/>
            <consortium name="The Broad Institute Genome Sequencing Center for Infectious Disease"/>
            <person name="Wu L."/>
            <person name="Ma J."/>
        </authorList>
    </citation>
    <scope>NUCLEOTIDE SEQUENCE [LARGE SCALE GENOMIC DNA]</scope>
    <source>
        <strain evidence="1 2">JCM 14307</strain>
    </source>
</reference>
<dbReference type="RefSeq" id="WP_344163881.1">
    <property type="nucleotide sequence ID" value="NZ_BAAANF010000027.1"/>
</dbReference>
<evidence type="ECO:0000313" key="2">
    <source>
        <dbReference type="Proteomes" id="UP001500280"/>
    </source>
</evidence>
<evidence type="ECO:0000313" key="1">
    <source>
        <dbReference type="EMBL" id="GAA1716737.1"/>
    </source>
</evidence>
<keyword evidence="2" id="KW-1185">Reference proteome</keyword>
<comment type="caution">
    <text evidence="1">The sequence shown here is derived from an EMBL/GenBank/DDBJ whole genome shotgun (WGS) entry which is preliminary data.</text>
</comment>
<dbReference type="Pfam" id="PF19614">
    <property type="entry name" value="DUF6119"/>
    <property type="match status" value="1"/>
</dbReference>
<accession>A0ABN2J347</accession>
<sequence>MTLPELGAHVKLNIFKIPLDQLAPLREALDSAKLVQTNAVTLGKWTGEFYFSTEPKLSPVPWVQTFAEFIGDGTYLNRNYFGAMVLADETSAYAISFGKAHFHIRPHCDYDFGVELAKRIADEDDVTQTASRRYQGKRKRDIQSYIGQSKLSIPPGSSVDFLQCRVVAGKIATFGPSGKFGTSCLLTPDIGPHQIGSFLSQIETELDVSPRFKLPRTLELKEEGEIAKYDEKLIDELLSPVGVSDIAVDTFDLFGVDFVFSSVGSFTVRCGHYAKIEVEQLTMKTIKDYLKARGVPRDKVLQLKIKHHREGEPDFTQSIKEAVDFISDDDHVVLRGGKWLKFNQDYLEALDDAIRGIEVEPTEAGLEATTSEEGDFNKDLKKHGYIVADKNFDILKVKSGTPVEAWDLQRGDTVYAVKFGTPQKLNYVVDQATNVLDLISTGGYLGTAPAFRRYCLWFGYRAAKPMPSVADSGSIIFKQKIEAWARRCREAGKIPVLKLSHKIHVKKKAAEPTD</sequence>
<evidence type="ECO:0008006" key="3">
    <source>
        <dbReference type="Google" id="ProtNLM"/>
    </source>
</evidence>
<organism evidence="1 2">
    <name type="scientific">Kribbella yunnanensis</name>
    <dbReference type="NCBI Taxonomy" id="190194"/>
    <lineage>
        <taxon>Bacteria</taxon>
        <taxon>Bacillati</taxon>
        <taxon>Actinomycetota</taxon>
        <taxon>Actinomycetes</taxon>
        <taxon>Propionibacteriales</taxon>
        <taxon>Kribbellaceae</taxon>
        <taxon>Kribbella</taxon>
    </lineage>
</organism>
<gene>
    <name evidence="1" type="ORF">GCM10009745_76600</name>
</gene>
<dbReference type="NCBIfam" id="TIGR04141">
    <property type="entry name" value="TIGR04141 family sporadically distributed protein"/>
    <property type="match status" value="1"/>
</dbReference>
<dbReference type="InterPro" id="IPR026487">
    <property type="entry name" value="CHP04141"/>
</dbReference>
<proteinExistence type="predicted"/>
<dbReference type="Proteomes" id="UP001500280">
    <property type="component" value="Unassembled WGS sequence"/>
</dbReference>
<name>A0ABN2J347_9ACTN</name>
<dbReference type="EMBL" id="BAAANF010000027">
    <property type="protein sequence ID" value="GAA1716737.1"/>
    <property type="molecule type" value="Genomic_DNA"/>
</dbReference>
<protein>
    <recommendedName>
        <fullName evidence="3">Sporadically distributed protein, TIGR04141 family</fullName>
    </recommendedName>
</protein>